<dbReference type="PANTHER" id="PTHR10000">
    <property type="entry name" value="PHOSPHOSERINE PHOSPHATASE"/>
    <property type="match status" value="1"/>
</dbReference>
<dbReference type="Pfam" id="PF08282">
    <property type="entry name" value="Hydrolase_3"/>
    <property type="match status" value="1"/>
</dbReference>
<dbReference type="InterPro" id="IPR036412">
    <property type="entry name" value="HAD-like_sf"/>
</dbReference>
<accession>A0AAN0K6K7</accession>
<dbReference type="GO" id="GO:0000287">
    <property type="term" value="F:magnesium ion binding"/>
    <property type="evidence" value="ECO:0007669"/>
    <property type="project" value="TreeGrafter"/>
</dbReference>
<dbReference type="PANTHER" id="PTHR10000:SF8">
    <property type="entry name" value="HAD SUPERFAMILY HYDROLASE-LIKE, TYPE 3"/>
    <property type="match status" value="1"/>
</dbReference>
<dbReference type="Gene3D" id="3.40.50.1000">
    <property type="entry name" value="HAD superfamily/HAD-like"/>
    <property type="match status" value="1"/>
</dbReference>
<dbReference type="EMBL" id="AP028056">
    <property type="protein sequence ID" value="BEH02005.1"/>
    <property type="molecule type" value="Genomic_DNA"/>
</dbReference>
<dbReference type="Gene3D" id="3.30.1240.10">
    <property type="match status" value="1"/>
</dbReference>
<dbReference type="InterPro" id="IPR023214">
    <property type="entry name" value="HAD_sf"/>
</dbReference>
<evidence type="ECO:0000313" key="1">
    <source>
        <dbReference type="EMBL" id="BEH02005.1"/>
    </source>
</evidence>
<dbReference type="Proteomes" id="UP001431656">
    <property type="component" value="Chromosome"/>
</dbReference>
<gene>
    <name evidence="1" type="ORF">brsh051_12860</name>
</gene>
<name>A0AAN0K6K7_9ACTN</name>
<dbReference type="KEGG" id="broo:brsh051_12860"/>
<dbReference type="RefSeq" id="WP_286268315.1">
    <property type="nucleotide sequence ID" value="NZ_AP028056.1"/>
</dbReference>
<proteinExistence type="predicted"/>
<dbReference type="SUPFAM" id="SSF56784">
    <property type="entry name" value="HAD-like"/>
    <property type="match status" value="1"/>
</dbReference>
<reference evidence="1" key="1">
    <citation type="journal article" date="2024" name="Int. J. Syst. Evol. Microbiol.">
        <title>Brooklawnia propionicigenes sp. nov., a facultatively anaerobic, propionate-producing bacterium isolated from a methanogenic reactor treating waste from cattle farms.</title>
        <authorList>
            <person name="Akita Y."/>
            <person name="Ueki A."/>
            <person name="Tonouchi A."/>
            <person name="Sugawara Y."/>
            <person name="Honma S."/>
            <person name="Kaku N."/>
            <person name="Ueki K."/>
        </authorList>
    </citation>
    <scope>NUCLEOTIDE SEQUENCE</scope>
    <source>
        <strain evidence="1">SH051</strain>
    </source>
</reference>
<dbReference type="GO" id="GO:0005829">
    <property type="term" value="C:cytosol"/>
    <property type="evidence" value="ECO:0007669"/>
    <property type="project" value="TreeGrafter"/>
</dbReference>
<organism evidence="1 2">
    <name type="scientific">Brooklawnia propionicigenes</name>
    <dbReference type="NCBI Taxonomy" id="3041175"/>
    <lineage>
        <taxon>Bacteria</taxon>
        <taxon>Bacillati</taxon>
        <taxon>Actinomycetota</taxon>
        <taxon>Actinomycetes</taxon>
        <taxon>Propionibacteriales</taxon>
        <taxon>Propionibacteriaceae</taxon>
        <taxon>Brooklawnia</taxon>
    </lineage>
</organism>
<sequence>MIFDGELRRDDVAKISFVLNPDHFEAAVQAFGDRLKVTTWSASGNRPEFGEFAVSGVDKVHAVRDLLATLPEVERTYAFGDAASDRAMIEFCDVGVAMGNAPEELKAIADHVAPSVTEDGLAEAFKCLGLT</sequence>
<evidence type="ECO:0000313" key="2">
    <source>
        <dbReference type="Proteomes" id="UP001431656"/>
    </source>
</evidence>
<dbReference type="AlphaFoldDB" id="A0AAN0K6K7"/>
<dbReference type="GO" id="GO:0016791">
    <property type="term" value="F:phosphatase activity"/>
    <property type="evidence" value="ECO:0007669"/>
    <property type="project" value="TreeGrafter"/>
</dbReference>
<protein>
    <submittedName>
        <fullName evidence="1">Uncharacterized protein</fullName>
    </submittedName>
</protein>
<keyword evidence="2" id="KW-1185">Reference proteome</keyword>